<dbReference type="PANTHER" id="PTHR31083:SF6">
    <property type="entry name" value="PROTEIN SOSEKI 3"/>
    <property type="match status" value="1"/>
</dbReference>
<evidence type="ECO:0000313" key="11">
    <source>
        <dbReference type="Proteomes" id="UP001231189"/>
    </source>
</evidence>
<proteinExistence type="inferred from homology"/>
<dbReference type="Proteomes" id="UP001231189">
    <property type="component" value="Unassembled WGS sequence"/>
</dbReference>
<dbReference type="EMBL" id="JAUUTY010000001">
    <property type="protein sequence ID" value="KAK1695744.1"/>
    <property type="molecule type" value="Genomic_DNA"/>
</dbReference>
<comment type="caution">
    <text evidence="10">The sequence shown here is derived from an EMBL/GenBank/DDBJ whole genome shotgun (WGS) entry which is preliminary data.</text>
</comment>
<feature type="domain" description="SOSEKI DIX-like" evidence="9">
    <location>
        <begin position="206"/>
        <end position="238"/>
    </location>
</feature>
<evidence type="ECO:0000259" key="9">
    <source>
        <dbReference type="Pfam" id="PF06136"/>
    </source>
</evidence>
<dbReference type="GO" id="GO:0051258">
    <property type="term" value="P:protein polymerization"/>
    <property type="evidence" value="ECO:0007669"/>
    <property type="project" value="UniProtKB-ARBA"/>
</dbReference>
<reference evidence="10" key="1">
    <citation type="submission" date="2023-07" db="EMBL/GenBank/DDBJ databases">
        <title>A chromosome-level genome assembly of Lolium multiflorum.</title>
        <authorList>
            <person name="Chen Y."/>
            <person name="Copetti D."/>
            <person name="Kolliker R."/>
            <person name="Studer B."/>
        </authorList>
    </citation>
    <scope>NUCLEOTIDE SEQUENCE</scope>
    <source>
        <strain evidence="10">02402/16</strain>
        <tissue evidence="10">Leaf</tissue>
    </source>
</reference>
<dbReference type="PANTHER" id="PTHR31083">
    <property type="entry name" value="UPSTREAM OF FLC PROTEIN (DUF966)"/>
    <property type="match status" value="1"/>
</dbReference>
<evidence type="ECO:0000256" key="7">
    <source>
        <dbReference type="ARBA" id="ARBA00024211"/>
    </source>
</evidence>
<name>A0AAD8U1U4_LOLMU</name>
<dbReference type="InterPro" id="IPR048351">
    <property type="entry name" value="SOK_DIX"/>
</dbReference>
<evidence type="ECO:0000256" key="6">
    <source>
        <dbReference type="ARBA" id="ARBA00023306"/>
    </source>
</evidence>
<evidence type="ECO:0000256" key="1">
    <source>
        <dbReference type="ARBA" id="ARBA00004413"/>
    </source>
</evidence>
<keyword evidence="5" id="KW-0472">Membrane</keyword>
<dbReference type="GO" id="GO:0051301">
    <property type="term" value="P:cell division"/>
    <property type="evidence" value="ECO:0007669"/>
    <property type="project" value="UniProtKB-KW"/>
</dbReference>
<evidence type="ECO:0000256" key="8">
    <source>
        <dbReference type="SAM" id="MobiDB-lite"/>
    </source>
</evidence>
<feature type="compositionally biased region" description="Low complexity" evidence="8">
    <location>
        <begin position="318"/>
        <end position="327"/>
    </location>
</feature>
<dbReference type="Pfam" id="PF06136">
    <property type="entry name" value="SOK"/>
    <property type="match status" value="1"/>
</dbReference>
<feature type="region of interest" description="Disordered" evidence="8">
    <location>
        <begin position="286"/>
        <end position="353"/>
    </location>
</feature>
<keyword evidence="11" id="KW-1185">Reference proteome</keyword>
<organism evidence="10 11">
    <name type="scientific">Lolium multiflorum</name>
    <name type="common">Italian ryegrass</name>
    <name type="synonym">Lolium perenne subsp. multiflorum</name>
    <dbReference type="NCBI Taxonomy" id="4521"/>
    <lineage>
        <taxon>Eukaryota</taxon>
        <taxon>Viridiplantae</taxon>
        <taxon>Streptophyta</taxon>
        <taxon>Embryophyta</taxon>
        <taxon>Tracheophyta</taxon>
        <taxon>Spermatophyta</taxon>
        <taxon>Magnoliopsida</taxon>
        <taxon>Liliopsida</taxon>
        <taxon>Poales</taxon>
        <taxon>Poaceae</taxon>
        <taxon>BOP clade</taxon>
        <taxon>Pooideae</taxon>
        <taxon>Poodae</taxon>
        <taxon>Poeae</taxon>
        <taxon>Poeae Chloroplast Group 2 (Poeae type)</taxon>
        <taxon>Loliodinae</taxon>
        <taxon>Loliinae</taxon>
        <taxon>Lolium</taxon>
    </lineage>
</organism>
<dbReference type="InterPro" id="IPR010369">
    <property type="entry name" value="SOK"/>
</dbReference>
<evidence type="ECO:0000256" key="4">
    <source>
        <dbReference type="ARBA" id="ARBA00022618"/>
    </source>
</evidence>
<dbReference type="GO" id="GO:0005886">
    <property type="term" value="C:plasma membrane"/>
    <property type="evidence" value="ECO:0007669"/>
    <property type="project" value="UniProtKB-SubCell"/>
</dbReference>
<feature type="compositionally biased region" description="Basic and acidic residues" evidence="8">
    <location>
        <begin position="328"/>
        <end position="341"/>
    </location>
</feature>
<comment type="similarity">
    <text evidence="7">Belongs to the SOSEKI family.</text>
</comment>
<keyword evidence="4" id="KW-0132">Cell division</keyword>
<keyword evidence="6" id="KW-0131">Cell cycle</keyword>
<sequence>MAWKLGYAAPPQTLAEAQSRLCFSIQFRFFWTAAAQILAGAIVQLTGGGGSGPRARGRQPEPEGYTQLFGDSNLRLHGDGKRVHISLDERTGSGFASQAIAIASGGGGGRCPTATCTRRRTTSWTSSSLGTSGAGWRVQTNVYGDGSTAVGREERYGLWSIPKPWAEAEKRSRSISSRYEEEQLVEKHTNIAAKSTTTNLIVTLLSYKNGFVWHDLAEDDLVLPATDGEYVLKGSELLDQPSSVVSSFACLNIQVVGWPPVGAYRKPAGGGLYVKVSMDGGHVLRRRERRASRGGSRAVAGEQRRREQRRAAGSSVWAPGRGRQAAPGRREQRAVAGERQRAVAGCEEQDGRT</sequence>
<keyword evidence="2" id="KW-0217">Developmental protein</keyword>
<dbReference type="AlphaFoldDB" id="A0AAD8U1U4"/>
<evidence type="ECO:0000256" key="3">
    <source>
        <dbReference type="ARBA" id="ARBA00022475"/>
    </source>
</evidence>
<protein>
    <recommendedName>
        <fullName evidence="9">SOSEKI DIX-like domain-containing protein</fullName>
    </recommendedName>
</protein>
<evidence type="ECO:0000313" key="10">
    <source>
        <dbReference type="EMBL" id="KAK1695744.1"/>
    </source>
</evidence>
<gene>
    <name evidence="10" type="ORF">QYE76_012441</name>
</gene>
<evidence type="ECO:0000256" key="2">
    <source>
        <dbReference type="ARBA" id="ARBA00022473"/>
    </source>
</evidence>
<evidence type="ECO:0000256" key="5">
    <source>
        <dbReference type="ARBA" id="ARBA00023136"/>
    </source>
</evidence>
<accession>A0AAD8U1U4</accession>
<comment type="subcellular location">
    <subcellularLocation>
        <location evidence="1">Cell membrane</location>
        <topology evidence="1">Peripheral membrane protein</topology>
        <orientation evidence="1">Cytoplasmic side</orientation>
    </subcellularLocation>
</comment>
<keyword evidence="3" id="KW-1003">Cell membrane</keyword>